<keyword evidence="6" id="KW-0862">Zinc</keyword>
<dbReference type="Gene3D" id="3.10.450.350">
    <property type="match status" value="2"/>
</dbReference>
<comment type="subcellular location">
    <subcellularLocation>
        <location evidence="2">Cell envelope</location>
    </subcellularLocation>
</comment>
<dbReference type="Proteomes" id="UP000319828">
    <property type="component" value="Unassembled WGS sequence"/>
</dbReference>
<dbReference type="GO" id="GO:0006508">
    <property type="term" value="P:proteolysis"/>
    <property type="evidence" value="ECO:0007669"/>
    <property type="project" value="UniProtKB-KW"/>
</dbReference>
<evidence type="ECO:0000256" key="1">
    <source>
        <dbReference type="ARBA" id="ARBA00001947"/>
    </source>
</evidence>
<keyword evidence="8" id="KW-0812">Transmembrane</keyword>
<feature type="domain" description="Csd3-like second N-terminal" evidence="11">
    <location>
        <begin position="174"/>
        <end position="290"/>
    </location>
</feature>
<dbReference type="Proteomes" id="UP001157156">
    <property type="component" value="Unassembled WGS sequence"/>
</dbReference>
<dbReference type="InterPro" id="IPR011055">
    <property type="entry name" value="Dup_hybrid_motif"/>
</dbReference>
<keyword evidence="15" id="KW-1185">Reference proteome</keyword>
<evidence type="ECO:0000256" key="2">
    <source>
        <dbReference type="ARBA" id="ARBA00004196"/>
    </source>
</evidence>
<reference evidence="12" key="1">
    <citation type="journal article" date="2014" name="Int. J. Syst. Evol. Microbiol.">
        <title>Complete genome of a new Firmicutes species belonging to the dominant human colonic microbiota ('Ruminococcus bicirculans') reveals two chromosomes and a selective capacity to utilize plant glucans.</title>
        <authorList>
            <consortium name="NISC Comparative Sequencing Program"/>
            <person name="Wegmann U."/>
            <person name="Louis P."/>
            <person name="Goesmann A."/>
            <person name="Henrissat B."/>
            <person name="Duncan S.H."/>
            <person name="Flint H.J."/>
        </authorList>
    </citation>
    <scope>NUCLEOTIDE SEQUENCE</scope>
    <source>
        <strain evidence="12">NBRC 111146</strain>
    </source>
</reference>
<comment type="cofactor">
    <cofactor evidence="1">
        <name>Zn(2+)</name>
        <dbReference type="ChEBI" id="CHEBI:29105"/>
    </cofactor>
</comment>
<reference evidence="15" key="2">
    <citation type="journal article" date="2019" name="Int. J. Syst. Evol. Microbiol.">
        <title>The Global Catalogue of Microorganisms (GCM) 10K type strain sequencing project: providing services to taxonomists for standard genome sequencing and annotation.</title>
        <authorList>
            <consortium name="The Broad Institute Genomics Platform"/>
            <consortium name="The Broad Institute Genome Sequencing Center for Infectious Disease"/>
            <person name="Wu L."/>
            <person name="Ma J."/>
        </authorList>
    </citation>
    <scope>NUCLEOTIDE SEQUENCE [LARGE SCALE GENOMIC DNA]</scope>
    <source>
        <strain evidence="15">NBRC 111146</strain>
    </source>
</reference>
<keyword evidence="5" id="KW-0378">Hydrolase</keyword>
<evidence type="ECO:0000313" key="12">
    <source>
        <dbReference type="EMBL" id="GLT15708.1"/>
    </source>
</evidence>
<dbReference type="CDD" id="cd12797">
    <property type="entry name" value="M23_peptidase"/>
    <property type="match status" value="1"/>
</dbReference>
<keyword evidence="7" id="KW-0482">Metalloprotease</keyword>
<evidence type="ECO:0000259" key="10">
    <source>
        <dbReference type="Pfam" id="PF04225"/>
    </source>
</evidence>
<feature type="domain" description="M23ase beta-sheet core" evidence="9">
    <location>
        <begin position="302"/>
        <end position="395"/>
    </location>
</feature>
<reference evidence="12" key="4">
    <citation type="submission" date="2023-01" db="EMBL/GenBank/DDBJ databases">
        <title>Draft genome sequence of Vibrio algivorus strain NBRC 111146.</title>
        <authorList>
            <person name="Sun Q."/>
            <person name="Mori K."/>
        </authorList>
    </citation>
    <scope>NUCLEOTIDE SEQUENCE</scope>
    <source>
        <strain evidence="12">NBRC 111146</strain>
    </source>
</reference>
<evidence type="ECO:0000256" key="7">
    <source>
        <dbReference type="ARBA" id="ARBA00023049"/>
    </source>
</evidence>
<feature type="transmembrane region" description="Helical" evidence="8">
    <location>
        <begin position="16"/>
        <end position="36"/>
    </location>
</feature>
<keyword evidence="4" id="KW-0479">Metal-binding</keyword>
<dbReference type="GO" id="GO:0042834">
    <property type="term" value="F:peptidoglycan binding"/>
    <property type="evidence" value="ECO:0007669"/>
    <property type="project" value="InterPro"/>
</dbReference>
<keyword evidence="8" id="KW-0472">Membrane</keyword>
<dbReference type="GO" id="GO:0004222">
    <property type="term" value="F:metalloendopeptidase activity"/>
    <property type="evidence" value="ECO:0007669"/>
    <property type="project" value="TreeGrafter"/>
</dbReference>
<dbReference type="AlphaFoldDB" id="A0A557PAI3"/>
<dbReference type="PANTHER" id="PTHR21666">
    <property type="entry name" value="PEPTIDASE-RELATED"/>
    <property type="match status" value="1"/>
</dbReference>
<dbReference type="Pfam" id="PF04225">
    <property type="entry name" value="LysM_OapA"/>
    <property type="match status" value="1"/>
</dbReference>
<dbReference type="GO" id="GO:0030313">
    <property type="term" value="C:cell envelope"/>
    <property type="evidence" value="ECO:0007669"/>
    <property type="project" value="UniProtKB-SubCell"/>
</dbReference>
<accession>A0A557PAI3</accession>
<name>A0A557PAI3_9VIBR</name>
<evidence type="ECO:0000256" key="3">
    <source>
        <dbReference type="ARBA" id="ARBA00022670"/>
    </source>
</evidence>
<evidence type="ECO:0000256" key="8">
    <source>
        <dbReference type="SAM" id="Phobius"/>
    </source>
</evidence>
<dbReference type="Pfam" id="PF19425">
    <property type="entry name" value="Csd3_N2"/>
    <property type="match status" value="1"/>
</dbReference>
<gene>
    <name evidence="12" type="primary">yebA</name>
    <name evidence="13" type="ORF">FOF44_06900</name>
    <name evidence="12" type="ORF">GCM10007931_26830</name>
</gene>
<dbReference type="InterPro" id="IPR016047">
    <property type="entry name" value="M23ase_b-sheet_dom"/>
</dbReference>
<reference evidence="13 14" key="3">
    <citation type="submission" date="2019-07" db="EMBL/GenBank/DDBJ databases">
        <title>The draft genome sequence of Vibrio algivorus M1486.</title>
        <authorList>
            <person name="Meng X."/>
        </authorList>
    </citation>
    <scope>NUCLEOTIDE SEQUENCE [LARGE SCALE GENOMIC DNA]</scope>
    <source>
        <strain evidence="13 14">M1486</strain>
    </source>
</reference>
<evidence type="ECO:0000313" key="14">
    <source>
        <dbReference type="Proteomes" id="UP000319828"/>
    </source>
</evidence>
<evidence type="ECO:0000313" key="13">
    <source>
        <dbReference type="EMBL" id="TVO37675.1"/>
    </source>
</evidence>
<sequence>MHKKYQKVGYKKQLRLWMWLLLLLVLVITLFFHLFFHRSIFSLHTDASLSSSQNVFSEAILERDDPNLTLDKDAIDQQQEQLNHSHKVQAGETLSDIFKLYGLDHNDLLLMIKARPQAIAVVEGQVVDWVQDDSGALLSLQIYRNARLSSLYTKVNDQFLFTPLVASSETQSLVKIGVVGRNFYQSAQAIGLTQEQIQTIATALYWQIDVTSPVTIGDKFFVELEQSVIGGQSVGASKVMAIWYQHRGKDIQVVRFSDGRFYHSDGVSVEKTLDRLPLKRFYPVSSEFNPHRLNPVTHQYAPHYGTDLATPVGTPVYATGDGVVKKVGDHPLAGKYIVLSNGRIYSTHFFHLSQSLVKVGDRIKRGQKIALTGNSGRSTGPHLHYELRQNGQPLDAMLAPLPKQTSISLELTPEFDEQVKARMSLLHEQF</sequence>
<proteinExistence type="predicted"/>
<evidence type="ECO:0000259" key="9">
    <source>
        <dbReference type="Pfam" id="PF01551"/>
    </source>
</evidence>
<protein>
    <submittedName>
        <fullName evidence="12 13">Peptidase</fullName>
    </submittedName>
</protein>
<dbReference type="InterPro" id="IPR045834">
    <property type="entry name" value="Csd3_N2"/>
</dbReference>
<dbReference type="Gene3D" id="2.70.70.10">
    <property type="entry name" value="Glucose Permease (Domain IIA)"/>
    <property type="match status" value="1"/>
</dbReference>
<feature type="domain" description="Opacity-associated protein A LysM-like" evidence="10">
    <location>
        <begin position="84"/>
        <end position="157"/>
    </location>
</feature>
<dbReference type="GO" id="GO:0046872">
    <property type="term" value="F:metal ion binding"/>
    <property type="evidence" value="ECO:0007669"/>
    <property type="project" value="UniProtKB-KW"/>
</dbReference>
<dbReference type="OrthoDB" id="9805070at2"/>
<dbReference type="SUPFAM" id="SSF51261">
    <property type="entry name" value="Duplicated hybrid motif"/>
    <property type="match status" value="1"/>
</dbReference>
<keyword evidence="3" id="KW-0645">Protease</keyword>
<evidence type="ECO:0000256" key="5">
    <source>
        <dbReference type="ARBA" id="ARBA00022801"/>
    </source>
</evidence>
<dbReference type="PANTHER" id="PTHR21666:SF292">
    <property type="entry name" value="MUREIN DD-ENDOPEPTIDASE MEPM"/>
    <property type="match status" value="1"/>
</dbReference>
<comment type="caution">
    <text evidence="13">The sequence shown here is derived from an EMBL/GenBank/DDBJ whole genome shotgun (WGS) entry which is preliminary data.</text>
</comment>
<organism evidence="13 14">
    <name type="scientific">Vibrio algivorus</name>
    <dbReference type="NCBI Taxonomy" id="1667024"/>
    <lineage>
        <taxon>Bacteria</taxon>
        <taxon>Pseudomonadati</taxon>
        <taxon>Pseudomonadota</taxon>
        <taxon>Gammaproteobacteria</taxon>
        <taxon>Vibrionales</taxon>
        <taxon>Vibrionaceae</taxon>
        <taxon>Vibrio</taxon>
    </lineage>
</organism>
<dbReference type="EMBL" id="BSPV01000009">
    <property type="protein sequence ID" value="GLT15708.1"/>
    <property type="molecule type" value="Genomic_DNA"/>
</dbReference>
<evidence type="ECO:0000313" key="15">
    <source>
        <dbReference type="Proteomes" id="UP001157156"/>
    </source>
</evidence>
<dbReference type="InterPro" id="IPR050570">
    <property type="entry name" value="Cell_wall_metabolism_enzyme"/>
</dbReference>
<dbReference type="EMBL" id="VMKJ01000009">
    <property type="protein sequence ID" value="TVO37675.1"/>
    <property type="molecule type" value="Genomic_DNA"/>
</dbReference>
<evidence type="ECO:0000259" key="11">
    <source>
        <dbReference type="Pfam" id="PF19425"/>
    </source>
</evidence>
<evidence type="ECO:0000256" key="6">
    <source>
        <dbReference type="ARBA" id="ARBA00022833"/>
    </source>
</evidence>
<evidence type="ECO:0000256" key="4">
    <source>
        <dbReference type="ARBA" id="ARBA00022723"/>
    </source>
</evidence>
<dbReference type="CDD" id="cd00118">
    <property type="entry name" value="LysM"/>
    <property type="match status" value="1"/>
</dbReference>
<dbReference type="InterPro" id="IPR007340">
    <property type="entry name" value="LysM_Opacity-associatedA"/>
</dbReference>
<dbReference type="Pfam" id="PF01551">
    <property type="entry name" value="Peptidase_M23"/>
    <property type="match status" value="1"/>
</dbReference>
<dbReference type="RefSeq" id="WP_089123272.1">
    <property type="nucleotide sequence ID" value="NZ_BSPV01000009.1"/>
</dbReference>
<keyword evidence="8" id="KW-1133">Transmembrane helix</keyword>
<dbReference type="InterPro" id="IPR018392">
    <property type="entry name" value="LysM"/>
</dbReference>